<reference evidence="3 4" key="1">
    <citation type="submission" date="2016-10" db="EMBL/GenBank/DDBJ databases">
        <authorList>
            <person name="de Groot N.N."/>
        </authorList>
    </citation>
    <scope>NUCLEOTIDE SEQUENCE [LARGE SCALE GENOMIC DNA]</scope>
    <source>
        <strain evidence="3 4">ASO4-2</strain>
    </source>
</reference>
<evidence type="ECO:0000313" key="3">
    <source>
        <dbReference type="EMBL" id="SDB49887.1"/>
    </source>
</evidence>
<dbReference type="OrthoDB" id="7139193at2"/>
<keyword evidence="1" id="KW-1133">Transmembrane helix</keyword>
<keyword evidence="4" id="KW-1185">Reference proteome</keyword>
<feature type="chain" id="PRO_5011591296" evidence="2">
    <location>
        <begin position="23"/>
        <end position="133"/>
    </location>
</feature>
<dbReference type="STRING" id="617002.SAMN05660653_02453"/>
<evidence type="ECO:0000313" key="4">
    <source>
        <dbReference type="Proteomes" id="UP000198771"/>
    </source>
</evidence>
<dbReference type="AlphaFoldDB" id="A0A1G6DXG8"/>
<dbReference type="RefSeq" id="WP_092122138.1">
    <property type="nucleotide sequence ID" value="NZ_FMXO01000014.1"/>
</dbReference>
<dbReference type="EMBL" id="FMXO01000014">
    <property type="protein sequence ID" value="SDB49887.1"/>
    <property type="molecule type" value="Genomic_DNA"/>
</dbReference>
<sequence>MKYFLALLLALTLLLSFSPAMAQQVASSPEHSSATVAELERLIDAMYADLESLRQNTSPGMQEILAVGTGAGLGFLASGWVMTGILSPMVYGYAGAVGFSELTASLLTASVTTIGIVSGTYAGGMYARNLVMD</sequence>
<protein>
    <submittedName>
        <fullName evidence="3">Uncharacterized protein</fullName>
    </submittedName>
</protein>
<keyword evidence="1" id="KW-0812">Transmembrane</keyword>
<evidence type="ECO:0000256" key="1">
    <source>
        <dbReference type="SAM" id="Phobius"/>
    </source>
</evidence>
<proteinExistence type="predicted"/>
<gene>
    <name evidence="3" type="ORF">SAMN05660653_02453</name>
</gene>
<name>A0A1G6DXG8_9BACT</name>
<accession>A0A1G6DXG8</accession>
<keyword evidence="1" id="KW-0472">Membrane</keyword>
<keyword evidence="2" id="KW-0732">Signal</keyword>
<evidence type="ECO:0000256" key="2">
    <source>
        <dbReference type="SAM" id="SignalP"/>
    </source>
</evidence>
<feature type="transmembrane region" description="Helical" evidence="1">
    <location>
        <begin position="64"/>
        <end position="94"/>
    </location>
</feature>
<organism evidence="3 4">
    <name type="scientific">Desulfonatronum thiosulfatophilum</name>
    <dbReference type="NCBI Taxonomy" id="617002"/>
    <lineage>
        <taxon>Bacteria</taxon>
        <taxon>Pseudomonadati</taxon>
        <taxon>Thermodesulfobacteriota</taxon>
        <taxon>Desulfovibrionia</taxon>
        <taxon>Desulfovibrionales</taxon>
        <taxon>Desulfonatronaceae</taxon>
        <taxon>Desulfonatronum</taxon>
    </lineage>
</organism>
<dbReference type="Proteomes" id="UP000198771">
    <property type="component" value="Unassembled WGS sequence"/>
</dbReference>
<feature type="transmembrane region" description="Helical" evidence="1">
    <location>
        <begin position="106"/>
        <end position="127"/>
    </location>
</feature>
<feature type="signal peptide" evidence="2">
    <location>
        <begin position="1"/>
        <end position="22"/>
    </location>
</feature>